<comment type="caution">
    <text evidence="15">The sequence shown here is derived from an EMBL/GenBank/DDBJ whole genome shotgun (WGS) entry which is preliminary data.</text>
</comment>
<evidence type="ECO:0000256" key="8">
    <source>
        <dbReference type="ARBA" id="ARBA00048679"/>
    </source>
</evidence>
<dbReference type="GO" id="GO:0005524">
    <property type="term" value="F:ATP binding"/>
    <property type="evidence" value="ECO:0007669"/>
    <property type="project" value="UniProtKB-KW"/>
</dbReference>
<proteinExistence type="predicted"/>
<organism evidence="15 16">
    <name type="scientific">Endocarpon pusillum</name>
    <dbReference type="NCBI Taxonomy" id="364733"/>
    <lineage>
        <taxon>Eukaryota</taxon>
        <taxon>Fungi</taxon>
        <taxon>Dikarya</taxon>
        <taxon>Ascomycota</taxon>
        <taxon>Pezizomycotina</taxon>
        <taxon>Eurotiomycetes</taxon>
        <taxon>Chaetothyriomycetidae</taxon>
        <taxon>Verrucariales</taxon>
        <taxon>Verrucariaceae</taxon>
        <taxon>Endocarpon</taxon>
    </lineage>
</organism>
<feature type="compositionally biased region" description="Polar residues" evidence="11">
    <location>
        <begin position="901"/>
        <end position="913"/>
    </location>
</feature>
<keyword evidence="4" id="KW-0547">Nucleotide-binding</keyword>
<keyword evidence="2" id="KW-0723">Serine/threonine-protein kinase</keyword>
<dbReference type="Gene3D" id="1.10.10.60">
    <property type="entry name" value="Homeodomain-like"/>
    <property type="match status" value="1"/>
</dbReference>
<evidence type="ECO:0000256" key="3">
    <source>
        <dbReference type="ARBA" id="ARBA00022679"/>
    </source>
</evidence>
<evidence type="ECO:0000256" key="2">
    <source>
        <dbReference type="ARBA" id="ARBA00022527"/>
    </source>
</evidence>
<comment type="subcellular location">
    <subcellularLocation>
        <location evidence="9 10">Nucleus</location>
    </subcellularLocation>
</comment>
<dbReference type="PROSITE" id="PS00108">
    <property type="entry name" value="PROTEIN_KINASE_ST"/>
    <property type="match status" value="1"/>
</dbReference>
<protein>
    <recommendedName>
        <fullName evidence="1">non-specific serine/threonine protein kinase</fullName>
        <ecNumber evidence="1">2.7.11.1</ecNumber>
    </recommendedName>
</protein>
<feature type="region of interest" description="Disordered" evidence="11">
    <location>
        <begin position="865"/>
        <end position="921"/>
    </location>
</feature>
<evidence type="ECO:0000259" key="13">
    <source>
        <dbReference type="PROSITE" id="PS50071"/>
    </source>
</evidence>
<dbReference type="Gene3D" id="2.60.200.20">
    <property type="match status" value="1"/>
</dbReference>
<keyword evidence="9 10" id="KW-0539">Nucleus</keyword>
<dbReference type="PANTHER" id="PTHR43671">
    <property type="entry name" value="SERINE/THREONINE-PROTEIN KINASE NEK"/>
    <property type="match status" value="1"/>
</dbReference>
<dbReference type="SUPFAM" id="SSF56112">
    <property type="entry name" value="Protein kinase-like (PK-like)"/>
    <property type="match status" value="1"/>
</dbReference>
<dbReference type="PROSITE" id="PS51299">
    <property type="entry name" value="HTH_APSES"/>
    <property type="match status" value="1"/>
</dbReference>
<evidence type="ECO:0000256" key="4">
    <source>
        <dbReference type="ARBA" id="ARBA00022741"/>
    </source>
</evidence>
<comment type="catalytic activity">
    <reaction evidence="7">
        <text>L-threonyl-[protein] + ATP = O-phospho-L-threonyl-[protein] + ADP + H(+)</text>
        <dbReference type="Rhea" id="RHEA:46608"/>
        <dbReference type="Rhea" id="RHEA-COMP:11060"/>
        <dbReference type="Rhea" id="RHEA-COMP:11605"/>
        <dbReference type="ChEBI" id="CHEBI:15378"/>
        <dbReference type="ChEBI" id="CHEBI:30013"/>
        <dbReference type="ChEBI" id="CHEBI:30616"/>
        <dbReference type="ChEBI" id="CHEBI:61977"/>
        <dbReference type="ChEBI" id="CHEBI:456216"/>
        <dbReference type="EC" id="2.7.11.1"/>
    </reaction>
</comment>
<feature type="region of interest" description="Disordered" evidence="11">
    <location>
        <begin position="611"/>
        <end position="631"/>
    </location>
</feature>
<feature type="domain" description="HTH APSES-type" evidence="14">
    <location>
        <begin position="669"/>
        <end position="789"/>
    </location>
</feature>
<feature type="region of interest" description="Disordered" evidence="11">
    <location>
        <begin position="24"/>
        <end position="64"/>
    </location>
</feature>
<evidence type="ECO:0000313" key="16">
    <source>
        <dbReference type="Proteomes" id="UP000606974"/>
    </source>
</evidence>
<feature type="region of interest" description="Disordered" evidence="11">
    <location>
        <begin position="544"/>
        <end position="592"/>
    </location>
</feature>
<dbReference type="InterPro" id="IPR011009">
    <property type="entry name" value="Kinase-like_dom_sf"/>
</dbReference>
<dbReference type="Gene3D" id="1.10.510.10">
    <property type="entry name" value="Transferase(Phosphotransferase) domain 1"/>
    <property type="match status" value="1"/>
</dbReference>
<evidence type="ECO:0000259" key="12">
    <source>
        <dbReference type="PROSITE" id="PS50011"/>
    </source>
</evidence>
<dbReference type="SMART" id="SM00220">
    <property type="entry name" value="S_TKc"/>
    <property type="match status" value="1"/>
</dbReference>
<dbReference type="OrthoDB" id="10252171at2759"/>
<dbReference type="Pfam" id="PF00046">
    <property type="entry name" value="Homeodomain"/>
    <property type="match status" value="1"/>
</dbReference>
<dbReference type="InterPro" id="IPR000719">
    <property type="entry name" value="Prot_kinase_dom"/>
</dbReference>
<dbReference type="AlphaFoldDB" id="A0A8H7A9N8"/>
<feature type="domain" description="Protein kinase" evidence="12">
    <location>
        <begin position="228"/>
        <end position="475"/>
    </location>
</feature>
<sequence length="1004" mass="113959">MADSDLIARLYPYKEVDRSLSDAIQTSSRYVPPSLQRPRPRVLRGRGEREQTEPPEEPEQSSSSVHHYMPCLEIRFSDIPRGPRGVVFGWDPNSDVVLPALPGVSHHHFTLTFDDKRRPIVKDCSTLIGTEVTYDDQGQGKRSGFQWIIGGHKVPREIKAIIIKVNNWIQFQIVVAHHNITSPGYINGVEQFCQGTATAEDLFHDLNFPHRLETERPTGSHTPGTGDIHLRKRIGEGAFGAVTHQWNVSTGEEFVVKAPTAKAIRKGQVDVNEWRNEAHIMSLISHPHIVTIFRADFAPQPQLTLEYVPGGSLEDQEGMTVSECVSILQQCLSALEYLHTSNPPIVHRDIKPTNIFIQYRRLDSIYVKFGDFGLSRDYDNMSTICGSWHYLAPEIYLNHQFMNEGGSGRVTYTAVVDVWSLGVVVYELLCSLPKYKERYRGGGIAWCMKFLLDTMLIISPASRRSAQYCHRQALLLSDASHNHHREMPNLPLNIDKNVYINDEEQATVRYSVGDGTFGDRHTIVWQLSSPKVNFANSLNKTLEDVRASTPPGQTVAAASRTSQKRPTAMSTSSPSGSRQYTKRRGVGSTRVEPLSRRLHLDTWIEDEQEGICDQNQSRDASANTEKLENDWEDQETLQAALFLQTLGQDPLGNSFRDISPAQNPRGEPHLPSSHSEISHLSTRDLLFDREGLVYMVVRRHAVSMRTSDFHLNASQILTAARTQRAERSKWLRRLKKRGVGDRDTKQGRLGYWVPFPDGVFLCKEVGLESDLEPLLSYPPLLPPPNRGAELDAEAETEIAVLDADRSERQSEHDTGLRYEELESDTSDSDLSEQSQEPLIYLQKRLEHEQTECEPSELSNFISETGSKINTKQSRHSIYSEPSYSRGSFLPRMKDSILDQPPSDTRVQPHQIQSPHCRLPEEEDNEPFSILQKGYPALPLQKGEKMSGEALEILMSEFRTNKNADRVARAQIADRLGFPEQRVHKWFERQRYLDRRNRGLLFKPQ</sequence>
<feature type="compositionally biased region" description="Polar residues" evidence="11">
    <location>
        <begin position="613"/>
        <end position="624"/>
    </location>
</feature>
<feature type="DNA-binding region" description="Homeobox" evidence="9">
    <location>
        <begin position="947"/>
        <end position="997"/>
    </location>
</feature>
<feature type="region of interest" description="Disordered" evidence="11">
    <location>
        <begin position="652"/>
        <end position="677"/>
    </location>
</feature>
<evidence type="ECO:0000256" key="11">
    <source>
        <dbReference type="SAM" id="MobiDB-lite"/>
    </source>
</evidence>
<dbReference type="PANTHER" id="PTHR43671:SF98">
    <property type="entry name" value="SERINE_THREONINE-PROTEIN KINASE NEK11"/>
    <property type="match status" value="1"/>
</dbReference>
<dbReference type="InterPro" id="IPR008984">
    <property type="entry name" value="SMAD_FHA_dom_sf"/>
</dbReference>
<dbReference type="PROSITE" id="PS50011">
    <property type="entry name" value="PROTEIN_KINASE_DOM"/>
    <property type="match status" value="1"/>
</dbReference>
<keyword evidence="16" id="KW-1185">Reference proteome</keyword>
<keyword evidence="9 10" id="KW-0371">Homeobox</keyword>
<dbReference type="InterPro" id="IPR003163">
    <property type="entry name" value="Tscrpt_reg_HTH_APSES-type"/>
</dbReference>
<evidence type="ECO:0000256" key="1">
    <source>
        <dbReference type="ARBA" id="ARBA00012513"/>
    </source>
</evidence>
<feature type="compositionally biased region" description="Basic and acidic residues" evidence="11">
    <location>
        <begin position="802"/>
        <end position="820"/>
    </location>
</feature>
<name>A0A8H7A9N8_9EURO</name>
<keyword evidence="9 10" id="KW-0238">DNA-binding</keyword>
<feature type="domain" description="Homeobox" evidence="13">
    <location>
        <begin position="945"/>
        <end position="996"/>
    </location>
</feature>
<dbReference type="GO" id="GO:0003677">
    <property type="term" value="F:DNA binding"/>
    <property type="evidence" value="ECO:0007669"/>
    <property type="project" value="UniProtKB-UniRule"/>
</dbReference>
<feature type="compositionally biased region" description="Polar residues" evidence="11">
    <location>
        <begin position="559"/>
        <end position="579"/>
    </location>
</feature>
<dbReference type="Proteomes" id="UP000606974">
    <property type="component" value="Unassembled WGS sequence"/>
</dbReference>
<accession>A0A8H7A9N8</accession>
<dbReference type="SMART" id="SM00389">
    <property type="entry name" value="HOX"/>
    <property type="match status" value="1"/>
</dbReference>
<gene>
    <name evidence="15" type="ORF">GJ744_001302</name>
</gene>
<evidence type="ECO:0000256" key="5">
    <source>
        <dbReference type="ARBA" id="ARBA00022777"/>
    </source>
</evidence>
<dbReference type="InterPro" id="IPR009057">
    <property type="entry name" value="Homeodomain-like_sf"/>
</dbReference>
<feature type="compositionally biased region" description="Acidic residues" evidence="11">
    <location>
        <begin position="821"/>
        <end position="830"/>
    </location>
</feature>
<evidence type="ECO:0000256" key="7">
    <source>
        <dbReference type="ARBA" id="ARBA00047899"/>
    </source>
</evidence>
<dbReference type="EMBL" id="JAACFV010000119">
    <property type="protein sequence ID" value="KAF7505083.1"/>
    <property type="molecule type" value="Genomic_DNA"/>
</dbReference>
<evidence type="ECO:0000259" key="14">
    <source>
        <dbReference type="PROSITE" id="PS51299"/>
    </source>
</evidence>
<dbReference type="SUPFAM" id="SSF46689">
    <property type="entry name" value="Homeodomain-like"/>
    <property type="match status" value="1"/>
</dbReference>
<dbReference type="Pfam" id="PF00069">
    <property type="entry name" value="Pkinase"/>
    <property type="match status" value="1"/>
</dbReference>
<dbReference type="InterPro" id="IPR050660">
    <property type="entry name" value="NEK_Ser/Thr_kinase"/>
</dbReference>
<keyword evidence="6" id="KW-0067">ATP-binding</keyword>
<dbReference type="InterPro" id="IPR036887">
    <property type="entry name" value="HTH_APSES_sf"/>
</dbReference>
<comment type="catalytic activity">
    <reaction evidence="8">
        <text>L-seryl-[protein] + ATP = O-phospho-L-seryl-[protein] + ADP + H(+)</text>
        <dbReference type="Rhea" id="RHEA:17989"/>
        <dbReference type="Rhea" id="RHEA-COMP:9863"/>
        <dbReference type="Rhea" id="RHEA-COMP:11604"/>
        <dbReference type="ChEBI" id="CHEBI:15378"/>
        <dbReference type="ChEBI" id="CHEBI:29999"/>
        <dbReference type="ChEBI" id="CHEBI:30616"/>
        <dbReference type="ChEBI" id="CHEBI:83421"/>
        <dbReference type="ChEBI" id="CHEBI:456216"/>
        <dbReference type="EC" id="2.7.11.1"/>
    </reaction>
</comment>
<dbReference type="EC" id="2.7.11.1" evidence="1"/>
<reference evidence="15" key="1">
    <citation type="submission" date="2020-02" db="EMBL/GenBank/DDBJ databases">
        <authorList>
            <person name="Palmer J.M."/>
        </authorList>
    </citation>
    <scope>NUCLEOTIDE SEQUENCE</scope>
    <source>
        <strain evidence="15">EPUS1.4</strain>
        <tissue evidence="15">Thallus</tissue>
    </source>
</reference>
<evidence type="ECO:0000256" key="10">
    <source>
        <dbReference type="RuleBase" id="RU000682"/>
    </source>
</evidence>
<feature type="region of interest" description="Disordered" evidence="11">
    <location>
        <begin position="800"/>
        <end position="834"/>
    </location>
</feature>
<evidence type="ECO:0000256" key="6">
    <source>
        <dbReference type="ARBA" id="ARBA00022840"/>
    </source>
</evidence>
<dbReference type="Gene3D" id="3.10.260.10">
    <property type="entry name" value="Transcription regulator HTH, APSES-type DNA-binding domain"/>
    <property type="match status" value="1"/>
</dbReference>
<dbReference type="InterPro" id="IPR001356">
    <property type="entry name" value="HD"/>
</dbReference>
<evidence type="ECO:0000256" key="9">
    <source>
        <dbReference type="PROSITE-ProRule" id="PRU00108"/>
    </source>
</evidence>
<dbReference type="GO" id="GO:0004674">
    <property type="term" value="F:protein serine/threonine kinase activity"/>
    <property type="evidence" value="ECO:0007669"/>
    <property type="project" value="UniProtKB-KW"/>
</dbReference>
<dbReference type="SUPFAM" id="SSF49879">
    <property type="entry name" value="SMAD/FHA domain"/>
    <property type="match status" value="1"/>
</dbReference>
<keyword evidence="5" id="KW-0418">Kinase</keyword>
<feature type="compositionally biased region" description="Polar residues" evidence="11">
    <location>
        <begin position="865"/>
        <end position="885"/>
    </location>
</feature>
<evidence type="ECO:0000313" key="15">
    <source>
        <dbReference type="EMBL" id="KAF7505083.1"/>
    </source>
</evidence>
<dbReference type="GO" id="GO:0005634">
    <property type="term" value="C:nucleus"/>
    <property type="evidence" value="ECO:0007669"/>
    <property type="project" value="UniProtKB-SubCell"/>
</dbReference>
<keyword evidence="3" id="KW-0808">Transferase</keyword>
<dbReference type="PROSITE" id="PS50071">
    <property type="entry name" value="HOMEOBOX_2"/>
    <property type="match status" value="1"/>
</dbReference>
<dbReference type="InterPro" id="IPR008271">
    <property type="entry name" value="Ser/Thr_kinase_AS"/>
</dbReference>
<dbReference type="SUPFAM" id="SSF54616">
    <property type="entry name" value="DNA-binding domain of Mlu1-box binding protein MBP1"/>
    <property type="match status" value="1"/>
</dbReference>